<keyword evidence="1" id="KW-1133">Transmembrane helix</keyword>
<dbReference type="EMBL" id="JAOPKC010000007">
    <property type="protein sequence ID" value="MCU4718115.1"/>
    <property type="molecule type" value="Genomic_DNA"/>
</dbReference>
<dbReference type="EMBL" id="JAOPKD010000009">
    <property type="protein sequence ID" value="MCU4727377.1"/>
    <property type="molecule type" value="Genomic_DNA"/>
</dbReference>
<evidence type="ECO:0000313" key="4">
    <source>
        <dbReference type="Proteomes" id="UP001208186"/>
    </source>
</evidence>
<name>A0AAE3IBW8_9EURY</name>
<dbReference type="AlphaFoldDB" id="A0AAE3IBW8"/>
<keyword evidence="1" id="KW-0472">Membrane</keyword>
<comment type="caution">
    <text evidence="3">The sequence shown here is derived from an EMBL/GenBank/DDBJ whole genome shotgun (WGS) entry which is preliminary data.</text>
</comment>
<feature type="transmembrane region" description="Helical" evidence="1">
    <location>
        <begin position="38"/>
        <end position="59"/>
    </location>
</feature>
<evidence type="ECO:0000256" key="1">
    <source>
        <dbReference type="SAM" id="Phobius"/>
    </source>
</evidence>
<keyword evidence="4" id="KW-1185">Reference proteome</keyword>
<feature type="transmembrane region" description="Helical" evidence="1">
    <location>
        <begin position="226"/>
        <end position="245"/>
    </location>
</feature>
<feature type="transmembrane region" description="Helical" evidence="1">
    <location>
        <begin position="266"/>
        <end position="286"/>
    </location>
</feature>
<feature type="transmembrane region" description="Helical" evidence="1">
    <location>
        <begin position="79"/>
        <end position="100"/>
    </location>
</feature>
<evidence type="ECO:0000313" key="3">
    <source>
        <dbReference type="EMBL" id="MCU4727377.1"/>
    </source>
</evidence>
<organism evidence="3 5">
    <name type="scientific">Halapricum hydrolyticum</name>
    <dbReference type="NCBI Taxonomy" id="2979991"/>
    <lineage>
        <taxon>Archaea</taxon>
        <taxon>Methanobacteriati</taxon>
        <taxon>Methanobacteriota</taxon>
        <taxon>Stenosarchaea group</taxon>
        <taxon>Halobacteria</taxon>
        <taxon>Halobacteriales</taxon>
        <taxon>Haloarculaceae</taxon>
        <taxon>Halapricum</taxon>
    </lineage>
</organism>
<reference evidence="3" key="1">
    <citation type="submission" date="2023-02" db="EMBL/GenBank/DDBJ databases">
        <title>Enrichment on poylsaccharides allowed isolation of novel metabolic and taxonomic groups of Haloarchaea.</title>
        <authorList>
            <person name="Sorokin D.Y."/>
            <person name="Elcheninov A.G."/>
            <person name="Khizhniak T.V."/>
            <person name="Kolganova T.V."/>
            <person name="Kublanov I.V."/>
        </authorList>
    </citation>
    <scope>NUCLEOTIDE SEQUENCE</scope>
    <source>
        <strain evidence="2 4">HArc-curdl5-1</strain>
        <strain evidence="3">HArc-curdl7</strain>
    </source>
</reference>
<feature type="transmembrane region" description="Helical" evidence="1">
    <location>
        <begin position="146"/>
        <end position="164"/>
    </location>
</feature>
<gene>
    <name evidence="3" type="ORF">OB914_10405</name>
    <name evidence="2" type="ORF">OB916_08555</name>
</gene>
<dbReference type="Proteomes" id="UP001208186">
    <property type="component" value="Unassembled WGS sequence"/>
</dbReference>
<feature type="transmembrane region" description="Helical" evidence="1">
    <location>
        <begin position="121"/>
        <end position="140"/>
    </location>
</feature>
<sequence length="294" mass="32136">MTLKTFHERLDSLFELRTNLRAAAIDLFSQEFSYSTGYFATILNGCLFAPSLLTFWFVNGLIDFSTAITIGAVATPAGLQIRLLAYVLLIPTFFLVRVSIHLLHPTHRQQILGGSCPNARLLSLDWFSMGILATGLPLALQDFGPWLGMNTAYLLGLFVLPRPLSARRGKFVKLTAIVLGVALFLYAKYGQAMTVLPQPQLVLGPVATFALGDGATEWLLRLVNSLLFGPLLVGMFGVFLNHVLTRPELTEIPLLHHTLPRRDPDSVVVASAALGTTFYLLVVTAATGRVVMVP</sequence>
<protein>
    <submittedName>
        <fullName evidence="3">Uncharacterized protein</fullName>
    </submittedName>
</protein>
<dbReference type="RefSeq" id="WP_315908873.1">
    <property type="nucleotide sequence ID" value="NZ_JAOPKC010000007.1"/>
</dbReference>
<keyword evidence="1" id="KW-0812">Transmembrane</keyword>
<feature type="transmembrane region" description="Helical" evidence="1">
    <location>
        <begin position="171"/>
        <end position="189"/>
    </location>
</feature>
<proteinExistence type="predicted"/>
<dbReference type="Proteomes" id="UP001209746">
    <property type="component" value="Unassembled WGS sequence"/>
</dbReference>
<accession>A0AAE3IBW8</accession>
<evidence type="ECO:0000313" key="2">
    <source>
        <dbReference type="EMBL" id="MCU4718115.1"/>
    </source>
</evidence>
<evidence type="ECO:0000313" key="5">
    <source>
        <dbReference type="Proteomes" id="UP001209746"/>
    </source>
</evidence>